<keyword evidence="3" id="KW-0378">Hydrolase</keyword>
<dbReference type="NCBIfam" id="NF000642">
    <property type="entry name" value="PRK00024.1"/>
    <property type="match status" value="1"/>
</dbReference>
<dbReference type="EMBL" id="AMCI01004951">
    <property type="protein sequence ID" value="EJW97076.1"/>
    <property type="molecule type" value="Genomic_DNA"/>
</dbReference>
<evidence type="ECO:0000313" key="7">
    <source>
        <dbReference type="EMBL" id="EJW97076.1"/>
    </source>
</evidence>
<dbReference type="PANTHER" id="PTHR30471:SF3">
    <property type="entry name" value="UPF0758 PROTEIN YEES-RELATED"/>
    <property type="match status" value="1"/>
</dbReference>
<reference evidence="7" key="1">
    <citation type="journal article" date="2012" name="PLoS ONE">
        <title>Gene sets for utilization of primary and secondary nutrition supplies in the distal gut of endangered iberian lynx.</title>
        <authorList>
            <person name="Alcaide M."/>
            <person name="Messina E."/>
            <person name="Richter M."/>
            <person name="Bargiela R."/>
            <person name="Peplies J."/>
            <person name="Huws S.A."/>
            <person name="Newbold C.J."/>
            <person name="Golyshin P.N."/>
            <person name="Simon M.A."/>
            <person name="Lopez G."/>
            <person name="Yakimov M.M."/>
            <person name="Ferrer M."/>
        </authorList>
    </citation>
    <scope>NUCLEOTIDE SEQUENCE</scope>
</reference>
<dbReference type="InterPro" id="IPR001405">
    <property type="entry name" value="UPF0758"/>
</dbReference>
<dbReference type="GO" id="GO:0008237">
    <property type="term" value="F:metallopeptidase activity"/>
    <property type="evidence" value="ECO:0007669"/>
    <property type="project" value="UniProtKB-KW"/>
</dbReference>
<accession>J9FQ75</accession>
<evidence type="ECO:0000259" key="6">
    <source>
        <dbReference type="PROSITE" id="PS50249"/>
    </source>
</evidence>
<dbReference type="Pfam" id="PF04002">
    <property type="entry name" value="RadC"/>
    <property type="match status" value="1"/>
</dbReference>
<evidence type="ECO:0000256" key="2">
    <source>
        <dbReference type="ARBA" id="ARBA00022723"/>
    </source>
</evidence>
<dbReference type="SUPFAM" id="SSF102712">
    <property type="entry name" value="JAB1/MPN domain"/>
    <property type="match status" value="1"/>
</dbReference>
<evidence type="ECO:0000256" key="1">
    <source>
        <dbReference type="ARBA" id="ARBA00022670"/>
    </source>
</evidence>
<dbReference type="GO" id="GO:0006508">
    <property type="term" value="P:proteolysis"/>
    <property type="evidence" value="ECO:0007669"/>
    <property type="project" value="UniProtKB-KW"/>
</dbReference>
<dbReference type="AlphaFoldDB" id="J9FQ75"/>
<sequence>MQRLSINQWAEEDRPREKMMHLGATALSDAELLAILIGSGSADESAVDLMRKVMGDCHNSLGELGRLTIEELCRYKGIGPAKAVTILAAAELGRRRKEEPREERKTVVRSHDVYEYFYPLMCDLPTEECWVLLLNQALKVIDRVKIGTGGLTSTAVDVRCILREALLRRAVALMLCHNHPSGSLRPSKEDDRLTQQLAQSAQLMNIRLLDHVILTDGAYYSYADEGKI</sequence>
<keyword evidence="1" id="KW-0645">Protease</keyword>
<keyword evidence="2" id="KW-0479">Metal-binding</keyword>
<dbReference type="PANTHER" id="PTHR30471">
    <property type="entry name" value="DNA REPAIR PROTEIN RADC"/>
    <property type="match status" value="1"/>
</dbReference>
<gene>
    <name evidence="7" type="ORF">EVA_14822</name>
</gene>
<proteinExistence type="predicted"/>
<dbReference type="NCBIfam" id="TIGR00608">
    <property type="entry name" value="radc"/>
    <property type="match status" value="1"/>
</dbReference>
<dbReference type="PROSITE" id="PS50249">
    <property type="entry name" value="MPN"/>
    <property type="match status" value="1"/>
</dbReference>
<name>J9FQ75_9ZZZZ</name>
<dbReference type="InterPro" id="IPR046778">
    <property type="entry name" value="UPF0758_N"/>
</dbReference>
<evidence type="ECO:0000256" key="3">
    <source>
        <dbReference type="ARBA" id="ARBA00022801"/>
    </source>
</evidence>
<dbReference type="CDD" id="cd08071">
    <property type="entry name" value="MPN_DUF2466"/>
    <property type="match status" value="1"/>
</dbReference>
<feature type="domain" description="MPN" evidence="6">
    <location>
        <begin position="106"/>
        <end position="228"/>
    </location>
</feature>
<evidence type="ECO:0000256" key="5">
    <source>
        <dbReference type="ARBA" id="ARBA00023049"/>
    </source>
</evidence>
<dbReference type="InterPro" id="IPR020891">
    <property type="entry name" value="UPF0758_CS"/>
</dbReference>
<dbReference type="GO" id="GO:0046872">
    <property type="term" value="F:metal ion binding"/>
    <property type="evidence" value="ECO:0007669"/>
    <property type="project" value="UniProtKB-KW"/>
</dbReference>
<keyword evidence="5" id="KW-0482">Metalloprotease</keyword>
<keyword evidence="4" id="KW-0862">Zinc</keyword>
<comment type="caution">
    <text evidence="7">The sequence shown here is derived from an EMBL/GenBank/DDBJ whole genome shotgun (WGS) entry which is preliminary data.</text>
</comment>
<organism evidence="7">
    <name type="scientific">gut metagenome</name>
    <dbReference type="NCBI Taxonomy" id="749906"/>
    <lineage>
        <taxon>unclassified sequences</taxon>
        <taxon>metagenomes</taxon>
        <taxon>organismal metagenomes</taxon>
    </lineage>
</organism>
<dbReference type="Pfam" id="PF20582">
    <property type="entry name" value="UPF0758_N"/>
    <property type="match status" value="1"/>
</dbReference>
<dbReference type="InterPro" id="IPR037518">
    <property type="entry name" value="MPN"/>
</dbReference>
<evidence type="ECO:0000256" key="4">
    <source>
        <dbReference type="ARBA" id="ARBA00022833"/>
    </source>
</evidence>
<dbReference type="PROSITE" id="PS01302">
    <property type="entry name" value="UPF0758"/>
    <property type="match status" value="1"/>
</dbReference>
<dbReference type="InterPro" id="IPR025657">
    <property type="entry name" value="RadC_JAB"/>
</dbReference>
<protein>
    <submittedName>
        <fullName evidence="7">DNA repair protein RadC</fullName>
    </submittedName>
</protein>
<dbReference type="Gene3D" id="3.40.140.10">
    <property type="entry name" value="Cytidine Deaminase, domain 2"/>
    <property type="match status" value="1"/>
</dbReference>